<evidence type="ECO:0000256" key="2">
    <source>
        <dbReference type="ARBA" id="ARBA00023125"/>
    </source>
</evidence>
<comment type="caution">
    <text evidence="5">The sequence shown here is derived from an EMBL/GenBank/DDBJ whole genome shotgun (WGS) entry which is preliminary data.</text>
</comment>
<dbReference type="GO" id="GO:0005829">
    <property type="term" value="C:cytosol"/>
    <property type="evidence" value="ECO:0007669"/>
    <property type="project" value="TreeGrafter"/>
</dbReference>
<dbReference type="SMART" id="SM00530">
    <property type="entry name" value="HTH_XRE"/>
    <property type="match status" value="1"/>
</dbReference>
<dbReference type="PANTHER" id="PTHR46797:SF23">
    <property type="entry name" value="HTH-TYPE TRANSCRIPTIONAL REGULATOR SUTR"/>
    <property type="match status" value="1"/>
</dbReference>
<evidence type="ECO:0000313" key="5">
    <source>
        <dbReference type="EMBL" id="MBB4641486.1"/>
    </source>
</evidence>
<organism evidence="5 6">
    <name type="scientific">Rhizorhapis suberifaciens</name>
    <name type="common">corky root of lettuce</name>
    <dbReference type="NCBI Taxonomy" id="13656"/>
    <lineage>
        <taxon>Bacteria</taxon>
        <taxon>Pseudomonadati</taxon>
        <taxon>Pseudomonadota</taxon>
        <taxon>Alphaproteobacteria</taxon>
        <taxon>Sphingomonadales</taxon>
        <taxon>Sphingomonadaceae</taxon>
        <taxon>Rhizorhapis</taxon>
    </lineage>
</organism>
<dbReference type="CDD" id="cd00093">
    <property type="entry name" value="HTH_XRE"/>
    <property type="match status" value="1"/>
</dbReference>
<dbReference type="GO" id="GO:0003700">
    <property type="term" value="F:DNA-binding transcription factor activity"/>
    <property type="evidence" value="ECO:0007669"/>
    <property type="project" value="TreeGrafter"/>
</dbReference>
<dbReference type="Pfam" id="PF01381">
    <property type="entry name" value="HTH_3"/>
    <property type="match status" value="1"/>
</dbReference>
<dbReference type="AlphaFoldDB" id="A0A840HVI1"/>
<protein>
    <submittedName>
        <fullName evidence="5">DNA-binding XRE family transcriptional regulator</fullName>
    </submittedName>
</protein>
<proteinExistence type="predicted"/>
<evidence type="ECO:0000313" key="6">
    <source>
        <dbReference type="Proteomes" id="UP000575068"/>
    </source>
</evidence>
<keyword evidence="3" id="KW-0804">Transcription</keyword>
<dbReference type="SUPFAM" id="SSF47413">
    <property type="entry name" value="lambda repressor-like DNA-binding domains"/>
    <property type="match status" value="1"/>
</dbReference>
<dbReference type="InterPro" id="IPR050807">
    <property type="entry name" value="TransReg_Diox_bact_type"/>
</dbReference>
<feature type="domain" description="HTH cro/C1-type" evidence="4">
    <location>
        <begin position="37"/>
        <end position="91"/>
    </location>
</feature>
<dbReference type="PROSITE" id="PS50943">
    <property type="entry name" value="HTH_CROC1"/>
    <property type="match status" value="1"/>
</dbReference>
<dbReference type="GO" id="GO:0003677">
    <property type="term" value="F:DNA binding"/>
    <property type="evidence" value="ECO:0007669"/>
    <property type="project" value="UniProtKB-KW"/>
</dbReference>
<keyword evidence="2 5" id="KW-0238">DNA-binding</keyword>
<accession>A0A840HVI1</accession>
<dbReference type="InterPro" id="IPR010982">
    <property type="entry name" value="Lambda_DNA-bd_dom_sf"/>
</dbReference>
<dbReference type="Proteomes" id="UP000575068">
    <property type="component" value="Unassembled WGS sequence"/>
</dbReference>
<evidence type="ECO:0000256" key="1">
    <source>
        <dbReference type="ARBA" id="ARBA00023015"/>
    </source>
</evidence>
<dbReference type="RefSeq" id="WP_322790348.1">
    <property type="nucleotide sequence ID" value="NZ_JACHOV010000006.1"/>
</dbReference>
<dbReference type="InterPro" id="IPR001387">
    <property type="entry name" value="Cro/C1-type_HTH"/>
</dbReference>
<evidence type="ECO:0000256" key="3">
    <source>
        <dbReference type="ARBA" id="ARBA00023163"/>
    </source>
</evidence>
<keyword evidence="6" id="KW-1185">Reference proteome</keyword>
<gene>
    <name evidence="5" type="ORF">HNQ99_001795</name>
</gene>
<dbReference type="PANTHER" id="PTHR46797">
    <property type="entry name" value="HTH-TYPE TRANSCRIPTIONAL REGULATOR"/>
    <property type="match status" value="1"/>
</dbReference>
<evidence type="ECO:0000259" key="4">
    <source>
        <dbReference type="PROSITE" id="PS50943"/>
    </source>
</evidence>
<name>A0A840HVI1_9SPHN</name>
<sequence>MAAVWQSELSPIVCRLIGYITVHVAAMDIRERLARNLRLLRQEKGWSQEAFADEAGLHRTYISDLERGARNPTITVVDKLATALGVTPGRLLD</sequence>
<keyword evidence="1" id="KW-0805">Transcription regulation</keyword>
<dbReference type="Gene3D" id="1.10.260.40">
    <property type="entry name" value="lambda repressor-like DNA-binding domains"/>
    <property type="match status" value="1"/>
</dbReference>
<reference evidence="5 6" key="1">
    <citation type="submission" date="2020-08" db="EMBL/GenBank/DDBJ databases">
        <title>Genomic Encyclopedia of Type Strains, Phase IV (KMG-IV): sequencing the most valuable type-strain genomes for metagenomic binning, comparative biology and taxonomic classification.</title>
        <authorList>
            <person name="Goeker M."/>
        </authorList>
    </citation>
    <scope>NUCLEOTIDE SEQUENCE [LARGE SCALE GENOMIC DNA]</scope>
    <source>
        <strain evidence="5 6">DSM 7465</strain>
    </source>
</reference>
<dbReference type="EMBL" id="JACHOV010000006">
    <property type="protein sequence ID" value="MBB4641486.1"/>
    <property type="molecule type" value="Genomic_DNA"/>
</dbReference>